<dbReference type="Gene3D" id="1.10.10.10">
    <property type="entry name" value="Winged helix-like DNA-binding domain superfamily/Winged helix DNA-binding domain"/>
    <property type="match status" value="1"/>
</dbReference>
<gene>
    <name evidence="5" type="ORF">SAMN04487991_3231</name>
</gene>
<name>A0A1I3V6S2_9RHOB</name>
<dbReference type="InterPro" id="IPR052067">
    <property type="entry name" value="Metal_resp_HTH_trans_reg"/>
</dbReference>
<dbReference type="PANTHER" id="PTHR35790">
    <property type="entry name" value="HTH-TYPE TRANSCRIPTIONAL REGULATOR PCHR"/>
    <property type="match status" value="1"/>
</dbReference>
<dbReference type="SMART" id="SM00347">
    <property type="entry name" value="HTH_MARR"/>
    <property type="match status" value="1"/>
</dbReference>
<sequence length="167" mass="19069">MSEPEIVTERDLSVRAESYAPYFLSLINNRLSWGASQLYLSLFDLGLNEWRILSALRNEPGIQALRVSEMVAMNKSVVSRSTRKLEEQGLAVARLVTGKRLLWLTKQGAKVHDEIIEIAYRREAALLDGLDETQRATLFDLLQRLADNLPKVEKLDRDLMHKTTETD</sequence>
<evidence type="ECO:0000256" key="1">
    <source>
        <dbReference type="ARBA" id="ARBA00023015"/>
    </source>
</evidence>
<evidence type="ECO:0000256" key="2">
    <source>
        <dbReference type="ARBA" id="ARBA00023125"/>
    </source>
</evidence>
<keyword evidence="3" id="KW-0804">Transcription</keyword>
<evidence type="ECO:0000259" key="4">
    <source>
        <dbReference type="PROSITE" id="PS50995"/>
    </source>
</evidence>
<keyword evidence="2 5" id="KW-0238">DNA-binding</keyword>
<dbReference type="GO" id="GO:0003700">
    <property type="term" value="F:DNA-binding transcription factor activity"/>
    <property type="evidence" value="ECO:0007669"/>
    <property type="project" value="InterPro"/>
</dbReference>
<dbReference type="Proteomes" id="UP000199630">
    <property type="component" value="Unassembled WGS sequence"/>
</dbReference>
<dbReference type="InterPro" id="IPR000835">
    <property type="entry name" value="HTH_MarR-typ"/>
</dbReference>
<dbReference type="PANTHER" id="PTHR35790:SF4">
    <property type="entry name" value="HTH-TYPE TRANSCRIPTIONAL REGULATOR PCHR"/>
    <property type="match status" value="1"/>
</dbReference>
<dbReference type="RefSeq" id="WP_090061742.1">
    <property type="nucleotide sequence ID" value="NZ_FORH01000007.1"/>
</dbReference>
<dbReference type="STRING" id="588602.SAMN04487991_3231"/>
<reference evidence="6" key="1">
    <citation type="submission" date="2016-10" db="EMBL/GenBank/DDBJ databases">
        <authorList>
            <person name="Varghese N."/>
            <person name="Submissions S."/>
        </authorList>
    </citation>
    <scope>NUCLEOTIDE SEQUENCE [LARGE SCALE GENOMIC DNA]</scope>
    <source>
        <strain evidence="6">DSM 26471</strain>
    </source>
</reference>
<dbReference type="AlphaFoldDB" id="A0A1I3V6S2"/>
<evidence type="ECO:0000313" key="6">
    <source>
        <dbReference type="Proteomes" id="UP000199630"/>
    </source>
</evidence>
<dbReference type="EMBL" id="FORH01000007">
    <property type="protein sequence ID" value="SFJ90852.1"/>
    <property type="molecule type" value="Genomic_DNA"/>
</dbReference>
<dbReference type="Pfam" id="PF13412">
    <property type="entry name" value="HTH_24"/>
    <property type="match status" value="1"/>
</dbReference>
<proteinExistence type="predicted"/>
<organism evidence="5 6">
    <name type="scientific">Celeribacter neptunius</name>
    <dbReference type="NCBI Taxonomy" id="588602"/>
    <lineage>
        <taxon>Bacteria</taxon>
        <taxon>Pseudomonadati</taxon>
        <taxon>Pseudomonadota</taxon>
        <taxon>Alphaproteobacteria</taxon>
        <taxon>Rhodobacterales</taxon>
        <taxon>Roseobacteraceae</taxon>
        <taxon>Celeribacter</taxon>
    </lineage>
</organism>
<accession>A0A1I3V6S2</accession>
<keyword evidence="1" id="KW-0805">Transcription regulation</keyword>
<keyword evidence="6" id="KW-1185">Reference proteome</keyword>
<dbReference type="PROSITE" id="PS50995">
    <property type="entry name" value="HTH_MARR_2"/>
    <property type="match status" value="1"/>
</dbReference>
<dbReference type="SUPFAM" id="SSF46785">
    <property type="entry name" value="Winged helix' DNA-binding domain"/>
    <property type="match status" value="1"/>
</dbReference>
<dbReference type="GO" id="GO:0003677">
    <property type="term" value="F:DNA binding"/>
    <property type="evidence" value="ECO:0007669"/>
    <property type="project" value="UniProtKB-KW"/>
</dbReference>
<dbReference type="InterPro" id="IPR036388">
    <property type="entry name" value="WH-like_DNA-bd_sf"/>
</dbReference>
<feature type="domain" description="HTH marR-type" evidence="4">
    <location>
        <begin position="1"/>
        <end position="147"/>
    </location>
</feature>
<protein>
    <submittedName>
        <fullName evidence="5">DNA-binding transcriptional regulator, MarR family</fullName>
    </submittedName>
</protein>
<evidence type="ECO:0000256" key="3">
    <source>
        <dbReference type="ARBA" id="ARBA00023163"/>
    </source>
</evidence>
<evidence type="ECO:0000313" key="5">
    <source>
        <dbReference type="EMBL" id="SFJ90852.1"/>
    </source>
</evidence>
<dbReference type="InterPro" id="IPR036390">
    <property type="entry name" value="WH_DNA-bd_sf"/>
</dbReference>
<dbReference type="OrthoDB" id="8906692at2"/>